<dbReference type="Proteomes" id="UP000521872">
    <property type="component" value="Unassembled WGS sequence"/>
</dbReference>
<dbReference type="EMBL" id="JAACJL010000001">
    <property type="protein sequence ID" value="KAF4623917.1"/>
    <property type="molecule type" value="Genomic_DNA"/>
</dbReference>
<proteinExistence type="predicted"/>
<dbReference type="AlphaFoldDB" id="A0A8H4R933"/>
<feature type="compositionally biased region" description="Pro residues" evidence="1">
    <location>
        <begin position="35"/>
        <end position="46"/>
    </location>
</feature>
<keyword evidence="3" id="KW-1185">Reference proteome</keyword>
<feature type="compositionally biased region" description="Acidic residues" evidence="1">
    <location>
        <begin position="61"/>
        <end position="70"/>
    </location>
</feature>
<evidence type="ECO:0000256" key="1">
    <source>
        <dbReference type="SAM" id="MobiDB-lite"/>
    </source>
</evidence>
<feature type="compositionally biased region" description="Acidic residues" evidence="1">
    <location>
        <begin position="183"/>
        <end position="192"/>
    </location>
</feature>
<comment type="caution">
    <text evidence="2">The sequence shown here is derived from an EMBL/GenBank/DDBJ whole genome shotgun (WGS) entry which is preliminary data.</text>
</comment>
<reference evidence="2 3" key="1">
    <citation type="submission" date="2019-12" db="EMBL/GenBank/DDBJ databases">
        <authorList>
            <person name="Floudas D."/>
            <person name="Bentzer J."/>
            <person name="Ahren D."/>
            <person name="Johansson T."/>
            <person name="Persson P."/>
            <person name="Tunlid A."/>
        </authorList>
    </citation>
    <scope>NUCLEOTIDE SEQUENCE [LARGE SCALE GENOMIC DNA]</scope>
    <source>
        <strain evidence="2 3">CBS 102.39</strain>
    </source>
</reference>
<accession>A0A8H4R933</accession>
<name>A0A8H4R933_9AGAR</name>
<feature type="region of interest" description="Disordered" evidence="1">
    <location>
        <begin position="20"/>
        <end position="70"/>
    </location>
</feature>
<gene>
    <name evidence="2" type="ORF">D9613_001610</name>
</gene>
<sequence length="203" mass="22082">MSSDGYFDDDDFDMSALQQIDAIEAAHLSPKKQSAPPPPRNPPAPPNVAQVQPKRPQQPPDSDDYDISFDVDEAELAKLDVFINNAYAGKAQPVAGPSKISRTSSSNKLQTTLFGEILPPTAPSNTNSNKPKPQVERTKSTTRSLFGQQAPKTKTWDQTAFAKSGIRKSLPNGKSKGKGRANEDEDEEDVEFEQFPAPFVPVG</sequence>
<evidence type="ECO:0000313" key="2">
    <source>
        <dbReference type="EMBL" id="KAF4623917.1"/>
    </source>
</evidence>
<organism evidence="2 3">
    <name type="scientific">Agrocybe pediades</name>
    <dbReference type="NCBI Taxonomy" id="84607"/>
    <lineage>
        <taxon>Eukaryota</taxon>
        <taxon>Fungi</taxon>
        <taxon>Dikarya</taxon>
        <taxon>Basidiomycota</taxon>
        <taxon>Agaricomycotina</taxon>
        <taxon>Agaricomycetes</taxon>
        <taxon>Agaricomycetidae</taxon>
        <taxon>Agaricales</taxon>
        <taxon>Agaricineae</taxon>
        <taxon>Strophariaceae</taxon>
        <taxon>Agrocybe</taxon>
    </lineage>
</organism>
<evidence type="ECO:0000313" key="3">
    <source>
        <dbReference type="Proteomes" id="UP000521872"/>
    </source>
</evidence>
<feature type="compositionally biased region" description="Polar residues" evidence="1">
    <location>
        <begin position="100"/>
        <end position="113"/>
    </location>
</feature>
<feature type="compositionally biased region" description="Polar residues" evidence="1">
    <location>
        <begin position="141"/>
        <end position="158"/>
    </location>
</feature>
<protein>
    <submittedName>
        <fullName evidence="2">Uncharacterized protein</fullName>
    </submittedName>
</protein>
<feature type="region of interest" description="Disordered" evidence="1">
    <location>
        <begin position="88"/>
        <end position="203"/>
    </location>
</feature>